<evidence type="ECO:0000313" key="6">
    <source>
        <dbReference type="EMBL" id="MYZ50231.1"/>
    </source>
</evidence>
<evidence type="ECO:0000256" key="4">
    <source>
        <dbReference type="ARBA" id="ARBA00023002"/>
    </source>
</evidence>
<dbReference type="EC" id="1.1.99.14" evidence="6"/>
<feature type="domain" description="FAD-binding PCMH-type" evidence="5">
    <location>
        <begin position="1"/>
        <end position="186"/>
    </location>
</feature>
<dbReference type="Pfam" id="PF01565">
    <property type="entry name" value="FAD_binding_4"/>
    <property type="match status" value="1"/>
</dbReference>
<gene>
    <name evidence="6" type="primary">glcE</name>
    <name evidence="6" type="ORF">E4O86_21210</name>
</gene>
<evidence type="ECO:0000259" key="5">
    <source>
        <dbReference type="PROSITE" id="PS51387"/>
    </source>
</evidence>
<evidence type="ECO:0000256" key="2">
    <source>
        <dbReference type="ARBA" id="ARBA00022630"/>
    </source>
</evidence>
<dbReference type="Gene3D" id="3.30.465.10">
    <property type="match status" value="1"/>
</dbReference>
<keyword evidence="4 6" id="KW-0560">Oxidoreductase</keyword>
<dbReference type="GO" id="GO:0071949">
    <property type="term" value="F:FAD binding"/>
    <property type="evidence" value="ECO:0007669"/>
    <property type="project" value="InterPro"/>
</dbReference>
<keyword evidence="7" id="KW-1185">Reference proteome</keyword>
<accession>A0A964T7Z3</accession>
<dbReference type="InterPro" id="IPR016169">
    <property type="entry name" value="FAD-bd_PCMH_sub2"/>
</dbReference>
<dbReference type="Proteomes" id="UP000773614">
    <property type="component" value="Unassembled WGS sequence"/>
</dbReference>
<dbReference type="SUPFAM" id="SSF56176">
    <property type="entry name" value="FAD-binding/transporter-associated domain-like"/>
    <property type="match status" value="1"/>
</dbReference>
<dbReference type="SUPFAM" id="SSF55103">
    <property type="entry name" value="FAD-linked oxidases, C-terminal domain"/>
    <property type="match status" value="1"/>
</dbReference>
<reference evidence="6" key="1">
    <citation type="submission" date="2019-03" db="EMBL/GenBank/DDBJ databases">
        <title>Afifella sp. nov., isolated from activated sludge.</title>
        <authorList>
            <person name="Li Q."/>
            <person name="Liu Y."/>
        </authorList>
    </citation>
    <scope>NUCLEOTIDE SEQUENCE</scope>
    <source>
        <strain evidence="6">L72</strain>
    </source>
</reference>
<dbReference type="OrthoDB" id="9811557at2"/>
<dbReference type="PROSITE" id="PS51387">
    <property type="entry name" value="FAD_PCMH"/>
    <property type="match status" value="1"/>
</dbReference>
<dbReference type="InterPro" id="IPR004113">
    <property type="entry name" value="FAD-bd_oxidored_4_C"/>
</dbReference>
<dbReference type="InterPro" id="IPR036318">
    <property type="entry name" value="FAD-bd_PCMH-like_sf"/>
</dbReference>
<comment type="cofactor">
    <cofactor evidence="1">
        <name>FAD</name>
        <dbReference type="ChEBI" id="CHEBI:57692"/>
    </cofactor>
</comment>
<protein>
    <submittedName>
        <fullName evidence="6">Glycolate oxidase subunit GlcE</fullName>
        <ecNumber evidence="6">1.1.99.14</ecNumber>
    </submittedName>
</protein>
<evidence type="ECO:0000256" key="3">
    <source>
        <dbReference type="ARBA" id="ARBA00022827"/>
    </source>
</evidence>
<dbReference type="PANTHER" id="PTHR11748">
    <property type="entry name" value="D-LACTATE DEHYDROGENASE"/>
    <property type="match status" value="1"/>
</dbReference>
<dbReference type="NCBIfam" id="NF008439">
    <property type="entry name" value="PRK11282.1"/>
    <property type="match status" value="1"/>
</dbReference>
<dbReference type="GO" id="GO:0019154">
    <property type="term" value="F:glycolate dehydrogenase activity"/>
    <property type="evidence" value="ECO:0007669"/>
    <property type="project" value="UniProtKB-EC"/>
</dbReference>
<proteinExistence type="predicted"/>
<name>A0A964T7Z3_9HYPH</name>
<organism evidence="6 7">
    <name type="scientific">Propylenella binzhouense</name>
    <dbReference type="NCBI Taxonomy" id="2555902"/>
    <lineage>
        <taxon>Bacteria</taxon>
        <taxon>Pseudomonadati</taxon>
        <taxon>Pseudomonadota</taxon>
        <taxon>Alphaproteobacteria</taxon>
        <taxon>Hyphomicrobiales</taxon>
        <taxon>Propylenellaceae</taxon>
        <taxon>Propylenella</taxon>
    </lineage>
</organism>
<dbReference type="EMBL" id="SPKJ01000137">
    <property type="protein sequence ID" value="MYZ50231.1"/>
    <property type="molecule type" value="Genomic_DNA"/>
</dbReference>
<keyword evidence="3" id="KW-0274">FAD</keyword>
<dbReference type="InterPro" id="IPR016164">
    <property type="entry name" value="FAD-linked_Oxase-like_C"/>
</dbReference>
<dbReference type="RefSeq" id="WP_161142553.1">
    <property type="nucleotide sequence ID" value="NZ_SPKJ01000137.1"/>
</dbReference>
<dbReference type="Pfam" id="PF02913">
    <property type="entry name" value="FAD-oxidase_C"/>
    <property type="match status" value="1"/>
</dbReference>
<dbReference type="InterPro" id="IPR006094">
    <property type="entry name" value="Oxid_FAD_bind_N"/>
</dbReference>
<comment type="caution">
    <text evidence="6">The sequence shown here is derived from an EMBL/GenBank/DDBJ whole genome shotgun (WGS) entry which is preliminary data.</text>
</comment>
<dbReference type="InterPro" id="IPR016166">
    <property type="entry name" value="FAD-bd_PCMH"/>
</dbReference>
<dbReference type="PANTHER" id="PTHR11748:SF103">
    <property type="entry name" value="GLYCOLATE OXIDASE SUBUNIT GLCE"/>
    <property type="match status" value="1"/>
</dbReference>
<evidence type="ECO:0000313" key="7">
    <source>
        <dbReference type="Proteomes" id="UP000773614"/>
    </source>
</evidence>
<evidence type="ECO:0000256" key="1">
    <source>
        <dbReference type="ARBA" id="ARBA00001974"/>
    </source>
</evidence>
<sequence>MANQGATFRPDTTEGVRELVAWAAAEATPLEILGHGTKRSVGRAVQAAYTLDLAALSGITLYEPEELVLSAKAGTPVAEIEALLSEHGQELPFEPMDHGPIGGGAAGRGTIGGIVAGNVSGPRRIKAGAARDHVLGVTAVSGRGEVFKAGGRVVKNVTGYDLARGLAGSWGTLAVMTEITVKVLPRPEATATLVIRGLADGEAVRTLCAAMGSPYEVSGAAHLPSAAAEAAGLPGRRAATCLRLEGFAPSVAYRLERLAALLSGLGGAERLEGAPSAALWRAIRDAAPFAGSDAPLWRASVAPMAGPALVSALEGHALSHFYDWSGGLVWIEAGSGIGDGGAAPVRAAVAATGGGHATLVRGDAAVRAAIEPFQTQPAALAALSRRLKAQFDPAGILNPGRMPAAN</sequence>
<dbReference type="AlphaFoldDB" id="A0A964T7Z3"/>
<keyword evidence="2" id="KW-0285">Flavoprotein</keyword>